<dbReference type="AlphaFoldDB" id="A0A4R1K9Y1"/>
<evidence type="ECO:0000313" key="5">
    <source>
        <dbReference type="EMBL" id="TCK60840.1"/>
    </source>
</evidence>
<keyword evidence="6" id="KW-1185">Reference proteome</keyword>
<evidence type="ECO:0000256" key="1">
    <source>
        <dbReference type="ARBA" id="ARBA00022723"/>
    </source>
</evidence>
<evidence type="ECO:0000259" key="4">
    <source>
        <dbReference type="PROSITE" id="PS51379"/>
    </source>
</evidence>
<dbReference type="InterPro" id="IPR007160">
    <property type="entry name" value="DUF362"/>
</dbReference>
<keyword evidence="1" id="KW-0479">Metal-binding</keyword>
<organism evidence="5 6">
    <name type="scientific">Seleniivibrio woodruffii</name>
    <dbReference type="NCBI Taxonomy" id="1078050"/>
    <lineage>
        <taxon>Bacteria</taxon>
        <taxon>Pseudomonadati</taxon>
        <taxon>Deferribacterota</taxon>
        <taxon>Deferribacteres</taxon>
        <taxon>Deferribacterales</taxon>
        <taxon>Geovibrionaceae</taxon>
        <taxon>Seleniivibrio</taxon>
    </lineage>
</organism>
<dbReference type="Pfam" id="PF13237">
    <property type="entry name" value="Fer4_10"/>
    <property type="match status" value="1"/>
</dbReference>
<dbReference type="Proteomes" id="UP000294614">
    <property type="component" value="Unassembled WGS sequence"/>
</dbReference>
<proteinExistence type="predicted"/>
<evidence type="ECO:0000256" key="2">
    <source>
        <dbReference type="ARBA" id="ARBA00023004"/>
    </source>
</evidence>
<dbReference type="OrthoDB" id="9807879at2"/>
<gene>
    <name evidence="5" type="ORF">C8D98_1719</name>
</gene>
<feature type="domain" description="4Fe-4S ferredoxin-type" evidence="4">
    <location>
        <begin position="323"/>
        <end position="351"/>
    </location>
</feature>
<keyword evidence="2" id="KW-0408">Iron</keyword>
<evidence type="ECO:0000256" key="3">
    <source>
        <dbReference type="ARBA" id="ARBA00023014"/>
    </source>
</evidence>
<protein>
    <submittedName>
        <fullName evidence="5">Uncharacterized protein (DUF362 family)</fullName>
    </submittedName>
</protein>
<reference evidence="5 6" key="1">
    <citation type="submission" date="2019-03" db="EMBL/GenBank/DDBJ databases">
        <title>Genomic Encyclopedia of Type Strains, Phase IV (KMG-IV): sequencing the most valuable type-strain genomes for metagenomic binning, comparative biology and taxonomic classification.</title>
        <authorList>
            <person name="Goeker M."/>
        </authorList>
    </citation>
    <scope>NUCLEOTIDE SEQUENCE [LARGE SCALE GENOMIC DNA]</scope>
    <source>
        <strain evidence="5 6">DSM 24984</strain>
    </source>
</reference>
<accession>A0A4R1K9Y1</accession>
<dbReference type="GO" id="GO:0046872">
    <property type="term" value="F:metal ion binding"/>
    <property type="evidence" value="ECO:0007669"/>
    <property type="project" value="UniProtKB-KW"/>
</dbReference>
<keyword evidence="3" id="KW-0411">Iron-sulfur</keyword>
<name>A0A4R1K9Y1_9BACT</name>
<feature type="domain" description="4Fe-4S ferredoxin-type" evidence="4">
    <location>
        <begin position="293"/>
        <end position="322"/>
    </location>
</feature>
<dbReference type="Pfam" id="PF04015">
    <property type="entry name" value="DUF362"/>
    <property type="match status" value="1"/>
</dbReference>
<dbReference type="Gene3D" id="3.30.70.20">
    <property type="match status" value="1"/>
</dbReference>
<dbReference type="InterPro" id="IPR017900">
    <property type="entry name" value="4Fe4S_Fe_S_CS"/>
</dbReference>
<dbReference type="InterPro" id="IPR017896">
    <property type="entry name" value="4Fe4S_Fe-S-bd"/>
</dbReference>
<dbReference type="PROSITE" id="PS00198">
    <property type="entry name" value="4FE4S_FER_1"/>
    <property type="match status" value="1"/>
</dbReference>
<evidence type="ECO:0000313" key="6">
    <source>
        <dbReference type="Proteomes" id="UP000294614"/>
    </source>
</evidence>
<dbReference type="GO" id="GO:0051536">
    <property type="term" value="F:iron-sulfur cluster binding"/>
    <property type="evidence" value="ECO:0007669"/>
    <property type="project" value="UniProtKB-KW"/>
</dbReference>
<dbReference type="RefSeq" id="WP_132873704.1">
    <property type="nucleotide sequence ID" value="NZ_JAJUHT010000001.1"/>
</dbReference>
<dbReference type="PROSITE" id="PS51379">
    <property type="entry name" value="4FE4S_FER_2"/>
    <property type="match status" value="2"/>
</dbReference>
<sequence>MPELFAARCENYHDGSLKELIDNYFCSEKDRLASASKILLKPNLLSATPPERAVTTHPDFVRAVISSIREFTSAEILLGDSPGANFGKYEKVLEVTGVGRAAEENGVKIVRVEAFEPVQKDGFLYSSLADEVDLIINLPKIKTHSLTGLTLAVKNMFGLVPGNTKVGFHRSYPSDKVLGAKIFQYFTILGHKTMNIMDGILAHEGDGPSRGTPVELGIAAACSDAVGLDIAVTRMLGFRDGFCLTSLEALNQGYDPSWLDVPKANVPVLKVPMSKRLFVPDFLKKFVAEQVYVKPVILNEPCIKCMLCKKSCPVDAITIVDSYPFINKNKCIECYCCHEVCESDAVGLNRSWLHKRMVKS</sequence>
<dbReference type="SUPFAM" id="SSF54862">
    <property type="entry name" value="4Fe-4S ferredoxins"/>
    <property type="match status" value="1"/>
</dbReference>
<comment type="caution">
    <text evidence="5">The sequence shown here is derived from an EMBL/GenBank/DDBJ whole genome shotgun (WGS) entry which is preliminary data.</text>
</comment>
<dbReference type="EMBL" id="SMGG01000004">
    <property type="protein sequence ID" value="TCK60840.1"/>
    <property type="molecule type" value="Genomic_DNA"/>
</dbReference>